<feature type="domain" description="Response regulatory" evidence="14">
    <location>
        <begin position="1472"/>
        <end position="1589"/>
    </location>
</feature>
<dbReference type="InterPro" id="IPR036097">
    <property type="entry name" value="HisK_dim/P_sf"/>
</dbReference>
<dbReference type="InterPro" id="IPR036890">
    <property type="entry name" value="HATPase_C_sf"/>
</dbReference>
<dbReference type="SUPFAM" id="SSF55781">
    <property type="entry name" value="GAF domain-like"/>
    <property type="match status" value="1"/>
</dbReference>
<comment type="catalytic activity">
    <reaction evidence="1">
        <text>ATP + protein L-histidine = ADP + protein N-phospho-L-histidine.</text>
        <dbReference type="EC" id="2.7.13.3"/>
    </reaction>
</comment>
<dbReference type="Gene3D" id="3.40.50.2300">
    <property type="match status" value="1"/>
</dbReference>
<dbReference type="PANTHER" id="PTHR45339:SF1">
    <property type="entry name" value="HYBRID SIGNAL TRANSDUCTION HISTIDINE KINASE J"/>
    <property type="match status" value="1"/>
</dbReference>
<protein>
    <recommendedName>
        <fullName evidence="3">histidine kinase</fullName>
        <ecNumber evidence="3">2.7.13.3</ecNumber>
    </recommendedName>
</protein>
<dbReference type="InterPro" id="IPR003660">
    <property type="entry name" value="HAMP_dom"/>
</dbReference>
<evidence type="ECO:0000256" key="9">
    <source>
        <dbReference type="ARBA" id="ARBA00023012"/>
    </source>
</evidence>
<evidence type="ECO:0000256" key="12">
    <source>
        <dbReference type="SAM" id="MobiDB-lite"/>
    </source>
</evidence>
<feature type="compositionally biased region" description="Polar residues" evidence="12">
    <location>
        <begin position="1276"/>
        <end position="1290"/>
    </location>
</feature>
<dbReference type="SUPFAM" id="SSF47384">
    <property type="entry name" value="Homodimeric domain of signal transducing histidine kinase"/>
    <property type="match status" value="1"/>
</dbReference>
<feature type="domain" description="HAMP" evidence="15">
    <location>
        <begin position="16"/>
        <end position="64"/>
    </location>
</feature>
<comment type="caution">
    <text evidence="16">The sequence shown here is derived from an EMBL/GenBank/DDBJ whole genome shotgun (WGS) entry which is preliminary data.</text>
</comment>
<feature type="compositionally biased region" description="Low complexity" evidence="12">
    <location>
        <begin position="1250"/>
        <end position="1266"/>
    </location>
</feature>
<dbReference type="InterPro" id="IPR011006">
    <property type="entry name" value="CheY-like_superfamily"/>
</dbReference>
<keyword evidence="11" id="KW-0175">Coiled coil</keyword>
<feature type="region of interest" description="Disordered" evidence="12">
    <location>
        <begin position="1445"/>
        <end position="1464"/>
    </location>
</feature>
<proteinExistence type="predicted"/>
<dbReference type="Pfam" id="PF13185">
    <property type="entry name" value="GAF_2"/>
    <property type="match status" value="1"/>
</dbReference>
<evidence type="ECO:0000259" key="13">
    <source>
        <dbReference type="PROSITE" id="PS50109"/>
    </source>
</evidence>
<dbReference type="SUPFAM" id="SSF55874">
    <property type="entry name" value="ATPase domain of HSP90 chaperone/DNA topoisomerase II/histidine kinase"/>
    <property type="match status" value="1"/>
</dbReference>
<dbReference type="CDD" id="cd06225">
    <property type="entry name" value="HAMP"/>
    <property type="match status" value="7"/>
</dbReference>
<gene>
    <name evidence="16" type="ORF">GCM10009839_08780</name>
</gene>
<keyword evidence="8" id="KW-0472">Membrane</keyword>
<feature type="domain" description="HAMP" evidence="15">
    <location>
        <begin position="426"/>
        <end position="478"/>
    </location>
</feature>
<dbReference type="Pfam" id="PF18947">
    <property type="entry name" value="HAMP_2"/>
    <property type="match status" value="1"/>
</dbReference>
<dbReference type="SMART" id="SM00448">
    <property type="entry name" value="REC"/>
    <property type="match status" value="1"/>
</dbReference>
<evidence type="ECO:0000256" key="10">
    <source>
        <dbReference type="PROSITE-ProRule" id="PRU00169"/>
    </source>
</evidence>
<sequence length="1592" mass="166389">MDSPQHRPERPGVPDARLGRLLGALRAMRDGDFRRRVMVSGDDDLAQVCALVNDIAAANQAYLAELERVGSAVGRDGLIGERLAPVPTGGVGGPGAANGSGRGGGFPGAAGFGSGVGTGSGTGSGVGSGVGSGAGGDWDRQRAAVNALLEDLARPLLDTGRVLAAIAEGDLSQEVVVDGRGELAELGRTLDAMRLTLRTFASEVTRVVGEIGSDGQLGGQAQVPGAAGTWKDLTDAVNLMAGNLTAQVRDIAQVATAVAQGDLSHKITVDVRGELLELKTTLNTMVDQLSGFADEVTRVAREVGSEGILGGQARVPGVAGTWKDLTDSVNRMAGNLTAQVRSIAKVATAVASGDLTQTIDVDVRGEILELKDTLNTMVDQLSGFASEVIRVSREVGTDGRLGGVAQVPGVAGSWRDLTDSVNGMANNLTDQVRNIAQVTTAVAQGDLTKKIDVDARGEILELKTTINTMVDQLSGFADEVTRVAREVGTEGNLGGQAQVRGASGTWKDLTDNVNVMANNLTGQVRSIARVATAVAQGDLTKKITVEAKGEVAALAETFNGMVDTLSAFADEVTRVAREVGTEGMLGGQARVPGVAGTWKELTDRVNVMADNLTGQVRNIAQVTTAVANGDLTKKIDVDARGEILELKTTLNTMVDRLSAFASEVTRVAREVGTEGKLGGQATVEDVSGTWQRLTESVNQLAGNLTTQVRAIAEVATAVTTGDLTRAITVDASGEVAELKDNINQMIGNLRATTRANQEQDWLNTNLARIAGLLQGRRDLASVAGLILDELAPLVSAHSAAFFLAETDDGPVGTGEDAAAVRLRMIAGFGYAAAPGSEPVFAPGQGLVGQVAVGKKTIALTGAPAGYVRVRSGLGETGATNVIVLPVPFEGQTLGVIELASVNEFTQVHRDFLEALKETIGVAVNTITTNARTDALLRESQRLTGELQSRQEDLQESNNELEDKAAQLAKQNKDIEIKNAEIEQARLTLEERAQQLALASKVKSEFMANMSHELRTPLNSLLILARLLADNAEQNLTSRQVDFAQTIHSAGSDLLGLINDILDLSKIEAGRMEIQNESWPVADLVEALAATFEPLAADQGLALRVDVRPDAPAMVTADNQRVQQILRNLLSNAVKFTDSGEVRLRVSAASGSRGEPAVAFAVTDTGIGIAEDKLELIFEAFQQADGTTSRQYGGTGLGLSISRELTRLLGAELRVESAPGRGSTFTLLLPTVPSAPETEASYAPRGRMGLPAQPQAHVPAHAQPHGQFPAPSHAPSPGQSPGQSHGQSHGPSRTRPSDAPWSASAPPAAGSHHDDGLPVAATAIVVMEPLGTTVLADAAASALESLAGVKDQVEVVSLAAADDLRPALDTARPICVVVDAGCPAPQVRALLDAVAKAASSTPVMLYESAANDGVADSLRRAERDPARLEVAHSIPQVAERLTLHVLTGGPRPTGPAGESGRTGRELPRFDGEKVLVIDDDIRNVFALTSALELQGLTVVYAGNGREGIELLKQNEDVALVLVDIMMPGMDGYATTARIRALEPFRDLPIVAVSAKAMKGDREKSLAAGTNEHVTKPVDVDLLLLLIKDLIKPG</sequence>
<keyword evidence="4 10" id="KW-0597">Phosphoprotein</keyword>
<feature type="domain" description="HAMP" evidence="15">
    <location>
        <begin position="334"/>
        <end position="386"/>
    </location>
</feature>
<evidence type="ECO:0000256" key="5">
    <source>
        <dbReference type="ARBA" id="ARBA00022679"/>
    </source>
</evidence>
<dbReference type="Pfam" id="PF00072">
    <property type="entry name" value="Response_reg"/>
    <property type="match status" value="1"/>
</dbReference>
<dbReference type="InterPro" id="IPR005467">
    <property type="entry name" value="His_kinase_dom"/>
</dbReference>
<evidence type="ECO:0000256" key="4">
    <source>
        <dbReference type="ARBA" id="ARBA00022553"/>
    </source>
</evidence>
<accession>A0ABP5F5V7</accession>
<dbReference type="InterPro" id="IPR004358">
    <property type="entry name" value="Sig_transdc_His_kin-like_C"/>
</dbReference>
<dbReference type="Pfam" id="PF00512">
    <property type="entry name" value="HisKA"/>
    <property type="match status" value="1"/>
</dbReference>
<keyword evidence="7" id="KW-0418">Kinase</keyword>
<dbReference type="InterPro" id="IPR003018">
    <property type="entry name" value="GAF"/>
</dbReference>
<evidence type="ECO:0000256" key="8">
    <source>
        <dbReference type="ARBA" id="ARBA00022989"/>
    </source>
</evidence>
<name>A0ABP5F5V7_9ACTN</name>
<dbReference type="PROSITE" id="PS50885">
    <property type="entry name" value="HAMP"/>
    <property type="match status" value="8"/>
</dbReference>
<dbReference type="PROSITE" id="PS50109">
    <property type="entry name" value="HIS_KIN"/>
    <property type="match status" value="1"/>
</dbReference>
<feature type="domain" description="HAMP" evidence="15">
    <location>
        <begin position="518"/>
        <end position="570"/>
    </location>
</feature>
<dbReference type="Gene3D" id="3.30.450.40">
    <property type="match status" value="1"/>
</dbReference>
<evidence type="ECO:0000313" key="17">
    <source>
        <dbReference type="Proteomes" id="UP001500751"/>
    </source>
</evidence>
<dbReference type="SUPFAM" id="SSF58104">
    <property type="entry name" value="Methyl-accepting chemotaxis protein (MCP) signaling domain"/>
    <property type="match status" value="4"/>
</dbReference>
<dbReference type="InterPro" id="IPR003594">
    <property type="entry name" value="HATPase_dom"/>
</dbReference>
<dbReference type="CDD" id="cd16922">
    <property type="entry name" value="HATPase_EvgS-ArcB-TorS-like"/>
    <property type="match status" value="1"/>
</dbReference>
<dbReference type="SUPFAM" id="SSF52172">
    <property type="entry name" value="CheY-like"/>
    <property type="match status" value="1"/>
</dbReference>
<feature type="domain" description="HAMP" evidence="15">
    <location>
        <begin position="150"/>
        <end position="202"/>
    </location>
</feature>
<feature type="coiled-coil region" evidence="11">
    <location>
        <begin position="939"/>
        <end position="998"/>
    </location>
</feature>
<feature type="modified residue" description="4-aspartylphosphate" evidence="10">
    <location>
        <position position="1522"/>
    </location>
</feature>
<dbReference type="PANTHER" id="PTHR45339">
    <property type="entry name" value="HYBRID SIGNAL TRANSDUCTION HISTIDINE KINASE J"/>
    <property type="match status" value="1"/>
</dbReference>
<dbReference type="Pfam" id="PF02518">
    <property type="entry name" value="HATPase_c"/>
    <property type="match status" value="1"/>
</dbReference>
<evidence type="ECO:0000256" key="7">
    <source>
        <dbReference type="ARBA" id="ARBA00022777"/>
    </source>
</evidence>
<dbReference type="SMART" id="SM00388">
    <property type="entry name" value="HisKA"/>
    <property type="match status" value="1"/>
</dbReference>
<dbReference type="Proteomes" id="UP001500751">
    <property type="component" value="Unassembled WGS sequence"/>
</dbReference>
<dbReference type="CDD" id="cd17546">
    <property type="entry name" value="REC_hyHK_CKI1_RcsC-like"/>
    <property type="match status" value="1"/>
</dbReference>
<keyword evidence="5" id="KW-0808">Transferase</keyword>
<evidence type="ECO:0000313" key="16">
    <source>
        <dbReference type="EMBL" id="GAA2015677.1"/>
    </source>
</evidence>
<evidence type="ECO:0000256" key="1">
    <source>
        <dbReference type="ARBA" id="ARBA00000085"/>
    </source>
</evidence>
<reference evidence="17" key="1">
    <citation type="journal article" date="2019" name="Int. J. Syst. Evol. Microbiol.">
        <title>The Global Catalogue of Microorganisms (GCM) 10K type strain sequencing project: providing services to taxonomists for standard genome sequencing and annotation.</title>
        <authorList>
            <consortium name="The Broad Institute Genomics Platform"/>
            <consortium name="The Broad Institute Genome Sequencing Center for Infectious Disease"/>
            <person name="Wu L."/>
            <person name="Ma J."/>
        </authorList>
    </citation>
    <scope>NUCLEOTIDE SEQUENCE [LARGE SCALE GENOMIC DNA]</scope>
    <source>
        <strain evidence="17">JCM 16014</strain>
    </source>
</reference>
<feature type="domain" description="HAMP" evidence="15">
    <location>
        <begin position="242"/>
        <end position="294"/>
    </location>
</feature>
<organism evidence="16 17">
    <name type="scientific">Catenulispora yoronensis</name>
    <dbReference type="NCBI Taxonomy" id="450799"/>
    <lineage>
        <taxon>Bacteria</taxon>
        <taxon>Bacillati</taxon>
        <taxon>Actinomycetota</taxon>
        <taxon>Actinomycetes</taxon>
        <taxon>Catenulisporales</taxon>
        <taxon>Catenulisporaceae</taxon>
        <taxon>Catenulispora</taxon>
    </lineage>
</organism>
<evidence type="ECO:0000256" key="3">
    <source>
        <dbReference type="ARBA" id="ARBA00012438"/>
    </source>
</evidence>
<dbReference type="PROSITE" id="PS50110">
    <property type="entry name" value="RESPONSE_REGULATORY"/>
    <property type="match status" value="1"/>
</dbReference>
<dbReference type="PRINTS" id="PR00344">
    <property type="entry name" value="BCTRLSENSOR"/>
</dbReference>
<comment type="subcellular location">
    <subcellularLocation>
        <location evidence="2">Cell membrane</location>
    </subcellularLocation>
</comment>
<dbReference type="InterPro" id="IPR003661">
    <property type="entry name" value="HisK_dim/P_dom"/>
</dbReference>
<dbReference type="CDD" id="cd00082">
    <property type="entry name" value="HisKA"/>
    <property type="match status" value="1"/>
</dbReference>
<feature type="region of interest" description="Disordered" evidence="12">
    <location>
        <begin position="1221"/>
        <end position="1314"/>
    </location>
</feature>
<evidence type="ECO:0000259" key="14">
    <source>
        <dbReference type="PROSITE" id="PS50110"/>
    </source>
</evidence>
<dbReference type="EMBL" id="BAAAQN010000004">
    <property type="protein sequence ID" value="GAA2015677.1"/>
    <property type="molecule type" value="Genomic_DNA"/>
</dbReference>
<keyword evidence="17" id="KW-1185">Reference proteome</keyword>
<dbReference type="InterPro" id="IPR001789">
    <property type="entry name" value="Sig_transdc_resp-reg_receiver"/>
</dbReference>
<keyword evidence="9" id="KW-0902">Two-component regulatory system</keyword>
<keyword evidence="6" id="KW-0812">Transmembrane</keyword>
<feature type="compositionally biased region" description="Low complexity" evidence="12">
    <location>
        <begin position="1296"/>
        <end position="1309"/>
    </location>
</feature>
<keyword evidence="8" id="KW-1133">Transmembrane helix</keyword>
<evidence type="ECO:0000256" key="6">
    <source>
        <dbReference type="ARBA" id="ARBA00022692"/>
    </source>
</evidence>
<dbReference type="Gene3D" id="1.10.287.130">
    <property type="match status" value="1"/>
</dbReference>
<evidence type="ECO:0000256" key="2">
    <source>
        <dbReference type="ARBA" id="ARBA00004236"/>
    </source>
</evidence>
<dbReference type="RefSeq" id="WP_344664179.1">
    <property type="nucleotide sequence ID" value="NZ_BAAAQN010000004.1"/>
</dbReference>
<feature type="domain" description="HAMP" evidence="15">
    <location>
        <begin position="610"/>
        <end position="662"/>
    </location>
</feature>
<dbReference type="SMART" id="SM00065">
    <property type="entry name" value="GAF"/>
    <property type="match status" value="1"/>
</dbReference>
<dbReference type="Gene3D" id="1.20.120.1530">
    <property type="match status" value="5"/>
</dbReference>
<dbReference type="Pfam" id="PF00672">
    <property type="entry name" value="HAMP"/>
    <property type="match status" value="6"/>
</dbReference>
<dbReference type="EC" id="2.7.13.3" evidence="3"/>
<evidence type="ECO:0000259" key="15">
    <source>
        <dbReference type="PROSITE" id="PS50885"/>
    </source>
</evidence>
<feature type="domain" description="HAMP" evidence="15">
    <location>
        <begin position="702"/>
        <end position="754"/>
    </location>
</feature>
<dbReference type="Gene3D" id="3.30.565.10">
    <property type="entry name" value="Histidine kinase-like ATPase, C-terminal domain"/>
    <property type="match status" value="1"/>
</dbReference>
<dbReference type="SMART" id="SM00304">
    <property type="entry name" value="HAMP"/>
    <property type="match status" value="8"/>
</dbReference>
<feature type="domain" description="Histidine kinase" evidence="13">
    <location>
        <begin position="1008"/>
        <end position="1232"/>
    </location>
</feature>
<evidence type="ECO:0000256" key="11">
    <source>
        <dbReference type="SAM" id="Coils"/>
    </source>
</evidence>
<dbReference type="SMART" id="SM00387">
    <property type="entry name" value="HATPase_c"/>
    <property type="match status" value="1"/>
</dbReference>
<dbReference type="InterPro" id="IPR029016">
    <property type="entry name" value="GAF-like_dom_sf"/>
</dbReference>